<protein>
    <submittedName>
        <fullName evidence="1">Uncharacterized protein</fullName>
    </submittedName>
</protein>
<comment type="caution">
    <text evidence="1">The sequence shown here is derived from an EMBL/GenBank/DDBJ whole genome shotgun (WGS) entry which is preliminary data.</text>
</comment>
<reference evidence="1" key="1">
    <citation type="submission" date="2022-07" db="EMBL/GenBank/DDBJ databases">
        <title>Genome Sequence of Phlebia brevispora.</title>
        <authorList>
            <person name="Buettner E."/>
        </authorList>
    </citation>
    <scope>NUCLEOTIDE SEQUENCE</scope>
    <source>
        <strain evidence="1">MPL23</strain>
    </source>
</reference>
<dbReference type="Proteomes" id="UP001148662">
    <property type="component" value="Unassembled WGS sequence"/>
</dbReference>
<organism evidence="1 2">
    <name type="scientific">Phlebia brevispora</name>
    <dbReference type="NCBI Taxonomy" id="194682"/>
    <lineage>
        <taxon>Eukaryota</taxon>
        <taxon>Fungi</taxon>
        <taxon>Dikarya</taxon>
        <taxon>Basidiomycota</taxon>
        <taxon>Agaricomycotina</taxon>
        <taxon>Agaricomycetes</taxon>
        <taxon>Polyporales</taxon>
        <taxon>Meruliaceae</taxon>
        <taxon>Phlebia</taxon>
    </lineage>
</organism>
<dbReference type="EMBL" id="JANHOG010002315">
    <property type="protein sequence ID" value="KAJ3524700.1"/>
    <property type="molecule type" value="Genomic_DNA"/>
</dbReference>
<proteinExistence type="predicted"/>
<keyword evidence="2" id="KW-1185">Reference proteome</keyword>
<accession>A0ACC1RT92</accession>
<sequence length="409" mass="44628">MYWGMYNDASRAVEEIKRRVPKMVLYRPGAQCTLMANEPTGDIEVIIPPPVSDCSGRYTKRQRPSGEARTSLSPQSLIKTRVRLFRRNRTIEISRYKPASACVDATSPTAGEWVKKVLPAFGQQLRVRQADWEALEACEQEGLVILRYFMRVCEAVDGVPTPQRGEAPDLDVEDLSLRAPSGAVLDVDDATHTVTGMQCHSSFRQDDMPRAVQAGQQGLRPTCSPLSSSATRTMMKTSTPTIRQSQNDEQVPGGPSQQQEPRTCTHTANSINSAVASGSRSIFTAATAATTTLPPLFIVPRPAKFAGAMSGSSMGRPEFRDETSRTSVPAASGTSCGDNRSPLPRSIRYVPNVGWCTKDETTAGLRYTILQPDGTSVELCLTNERGRPGDDTACPDELLQAVRRIFGED</sequence>
<evidence type="ECO:0000313" key="1">
    <source>
        <dbReference type="EMBL" id="KAJ3524700.1"/>
    </source>
</evidence>
<name>A0ACC1RT92_9APHY</name>
<evidence type="ECO:0000313" key="2">
    <source>
        <dbReference type="Proteomes" id="UP001148662"/>
    </source>
</evidence>
<gene>
    <name evidence="1" type="ORF">NM688_g8516</name>
</gene>